<keyword evidence="7" id="KW-1185">Reference proteome</keyword>
<keyword evidence="2" id="KW-0238">DNA-binding</keyword>
<gene>
    <name evidence="6" type="ORF">MAE02_71180</name>
</gene>
<dbReference type="GO" id="GO:0003677">
    <property type="term" value="F:DNA binding"/>
    <property type="evidence" value="ECO:0007669"/>
    <property type="project" value="UniProtKB-KW"/>
</dbReference>
<dbReference type="PANTHER" id="PTHR24567:SF68">
    <property type="entry name" value="DNA-BINDING TRANSCRIPTIONAL DUAL REGULATOR CRP"/>
    <property type="match status" value="1"/>
</dbReference>
<dbReference type="GO" id="GO:0005829">
    <property type="term" value="C:cytosol"/>
    <property type="evidence" value="ECO:0007669"/>
    <property type="project" value="TreeGrafter"/>
</dbReference>
<dbReference type="InterPro" id="IPR018490">
    <property type="entry name" value="cNMP-bd_dom_sf"/>
</dbReference>
<dbReference type="SMART" id="SM00419">
    <property type="entry name" value="HTH_CRP"/>
    <property type="match status" value="1"/>
</dbReference>
<evidence type="ECO:0000259" key="5">
    <source>
        <dbReference type="PROSITE" id="PS51063"/>
    </source>
</evidence>
<dbReference type="PANTHER" id="PTHR24567">
    <property type="entry name" value="CRP FAMILY TRANSCRIPTIONAL REGULATORY PROTEIN"/>
    <property type="match status" value="1"/>
</dbReference>
<comment type="caution">
    <text evidence="6">The sequence shown here is derived from an EMBL/GenBank/DDBJ whole genome shotgun (WGS) entry which is preliminary data.</text>
</comment>
<dbReference type="Pfam" id="PF13545">
    <property type="entry name" value="HTH_Crp_2"/>
    <property type="match status" value="1"/>
</dbReference>
<name>A0A512C5C7_9HYPH</name>
<feature type="region of interest" description="Disordered" evidence="4">
    <location>
        <begin position="238"/>
        <end position="259"/>
    </location>
</feature>
<dbReference type="Gene3D" id="2.60.120.10">
    <property type="entry name" value="Jelly Rolls"/>
    <property type="match status" value="1"/>
</dbReference>
<evidence type="ECO:0000256" key="4">
    <source>
        <dbReference type="SAM" id="MobiDB-lite"/>
    </source>
</evidence>
<dbReference type="InterPro" id="IPR036388">
    <property type="entry name" value="WH-like_DNA-bd_sf"/>
</dbReference>
<dbReference type="GO" id="GO:0003700">
    <property type="term" value="F:DNA-binding transcription factor activity"/>
    <property type="evidence" value="ECO:0007669"/>
    <property type="project" value="TreeGrafter"/>
</dbReference>
<dbReference type="SUPFAM" id="SSF46785">
    <property type="entry name" value="Winged helix' DNA-binding domain"/>
    <property type="match status" value="1"/>
</dbReference>
<proteinExistence type="predicted"/>
<feature type="compositionally biased region" description="Basic and acidic residues" evidence="4">
    <location>
        <begin position="238"/>
        <end position="250"/>
    </location>
</feature>
<evidence type="ECO:0000256" key="1">
    <source>
        <dbReference type="ARBA" id="ARBA00023015"/>
    </source>
</evidence>
<accession>A0A512C5C7</accession>
<dbReference type="InterPro" id="IPR012318">
    <property type="entry name" value="HTH_CRP"/>
</dbReference>
<keyword evidence="1" id="KW-0805">Transcription regulation</keyword>
<evidence type="ECO:0000256" key="3">
    <source>
        <dbReference type="ARBA" id="ARBA00023163"/>
    </source>
</evidence>
<dbReference type="EMBL" id="BJYU01000523">
    <property type="protein sequence ID" value="GEO19422.1"/>
    <property type="molecule type" value="Genomic_DNA"/>
</dbReference>
<evidence type="ECO:0000313" key="6">
    <source>
        <dbReference type="EMBL" id="GEO19422.1"/>
    </source>
</evidence>
<dbReference type="InterPro" id="IPR050397">
    <property type="entry name" value="Env_Response_Regulators"/>
</dbReference>
<evidence type="ECO:0000256" key="2">
    <source>
        <dbReference type="ARBA" id="ARBA00023125"/>
    </source>
</evidence>
<organism evidence="6 7">
    <name type="scientific">Microvirga aerophila</name>
    <dbReference type="NCBI Taxonomy" id="670291"/>
    <lineage>
        <taxon>Bacteria</taxon>
        <taxon>Pseudomonadati</taxon>
        <taxon>Pseudomonadota</taxon>
        <taxon>Alphaproteobacteria</taxon>
        <taxon>Hyphomicrobiales</taxon>
        <taxon>Methylobacteriaceae</taxon>
        <taxon>Microvirga</taxon>
    </lineage>
</organism>
<dbReference type="InterPro" id="IPR036390">
    <property type="entry name" value="WH_DNA-bd_sf"/>
</dbReference>
<dbReference type="InterPro" id="IPR000595">
    <property type="entry name" value="cNMP-bd_dom"/>
</dbReference>
<reference evidence="6 7" key="1">
    <citation type="submission" date="2019-07" db="EMBL/GenBank/DDBJ databases">
        <title>Whole genome shotgun sequence of Microvirga aerophila NBRC 106136.</title>
        <authorList>
            <person name="Hosoyama A."/>
            <person name="Uohara A."/>
            <person name="Ohji S."/>
            <person name="Ichikawa N."/>
        </authorList>
    </citation>
    <scope>NUCLEOTIDE SEQUENCE [LARGE SCALE GENOMIC DNA]</scope>
    <source>
        <strain evidence="6 7">NBRC 106136</strain>
    </source>
</reference>
<dbReference type="Pfam" id="PF00027">
    <property type="entry name" value="cNMP_binding"/>
    <property type="match status" value="1"/>
</dbReference>
<dbReference type="CDD" id="cd00038">
    <property type="entry name" value="CAP_ED"/>
    <property type="match status" value="1"/>
</dbReference>
<keyword evidence="3" id="KW-0804">Transcription</keyword>
<dbReference type="PROSITE" id="PS51063">
    <property type="entry name" value="HTH_CRP_2"/>
    <property type="match status" value="1"/>
</dbReference>
<sequence length="259" mass="29392">MSNPLIRKLENFTTFSEDDKQALNKATQQVRHCRAREDIICEGDCPEVVNLLMEGYACRYKDMQDGRRQIIAYFVPGDLCDISVFILREMDHSIATVSPATVALIPRDTMLDLMVHHPRIAQALWWSTLVDEATLRAWIVNVAQRTAYERMAHLLCELFFRLRAVGLTNGHSCQLPVTQAELAETLGLTPVHVNRTLQDLRRDGLLELRGKVLTIFDLSALQRAAQFNPNYLHLGHDGEDFHASHSERGDQGNSMNPPM</sequence>
<protein>
    <submittedName>
        <fullName evidence="6">Crp/Fnr family transcriptional regulator</fullName>
    </submittedName>
</protein>
<dbReference type="SUPFAM" id="SSF51206">
    <property type="entry name" value="cAMP-binding domain-like"/>
    <property type="match status" value="1"/>
</dbReference>
<dbReference type="Proteomes" id="UP000321085">
    <property type="component" value="Unassembled WGS sequence"/>
</dbReference>
<evidence type="ECO:0000313" key="7">
    <source>
        <dbReference type="Proteomes" id="UP000321085"/>
    </source>
</evidence>
<dbReference type="Gene3D" id="1.10.10.10">
    <property type="entry name" value="Winged helix-like DNA-binding domain superfamily/Winged helix DNA-binding domain"/>
    <property type="match status" value="1"/>
</dbReference>
<dbReference type="AlphaFoldDB" id="A0A512C5C7"/>
<feature type="domain" description="HTH crp-type" evidence="5">
    <location>
        <begin position="145"/>
        <end position="219"/>
    </location>
</feature>
<dbReference type="InterPro" id="IPR014710">
    <property type="entry name" value="RmlC-like_jellyroll"/>
</dbReference>